<evidence type="ECO:0000256" key="1">
    <source>
        <dbReference type="ARBA" id="ARBA00022676"/>
    </source>
</evidence>
<keyword evidence="1" id="KW-0328">Glycosyltransferase</keyword>
<evidence type="ECO:0000256" key="2">
    <source>
        <dbReference type="ARBA" id="ARBA00022679"/>
    </source>
</evidence>
<organism evidence="4 5">
    <name type="scientific">Dorea longicatena</name>
    <dbReference type="NCBI Taxonomy" id="88431"/>
    <lineage>
        <taxon>Bacteria</taxon>
        <taxon>Bacillati</taxon>
        <taxon>Bacillota</taxon>
        <taxon>Clostridia</taxon>
        <taxon>Lachnospirales</taxon>
        <taxon>Lachnospiraceae</taxon>
        <taxon>Dorea</taxon>
    </lineage>
</organism>
<dbReference type="Gene3D" id="3.90.550.10">
    <property type="entry name" value="Spore Coat Polysaccharide Biosynthesis Protein SpsA, Chain A"/>
    <property type="match status" value="1"/>
</dbReference>
<dbReference type="Proteomes" id="UP000446719">
    <property type="component" value="Unassembled WGS sequence"/>
</dbReference>
<name>A0A845KPR7_9FIRM</name>
<proteinExistence type="predicted"/>
<protein>
    <submittedName>
        <fullName evidence="4">Glycosyltransferase</fullName>
    </submittedName>
</protein>
<dbReference type="SUPFAM" id="SSF53448">
    <property type="entry name" value="Nucleotide-diphospho-sugar transferases"/>
    <property type="match status" value="1"/>
</dbReference>
<dbReference type="AlphaFoldDB" id="A0A845KPR7"/>
<dbReference type="InterPro" id="IPR029044">
    <property type="entry name" value="Nucleotide-diphossugar_trans"/>
</dbReference>
<sequence>MKANKISVIVPVFNVENYLEKCVKSIIEQTYKNLEVILVDDGSTDKSGFLCDELKKQDYRIKVIHKTNGGLSDARNAGIQVSTGKYLSFIDSDDYLERTALEQMMQAILISHSEIAICNIMRFYDDGCTEEFYNPTDNQEVLEGIRRFDTLNQPSVCNKLFDAKLFANISFPYGKFYEDTYVYHELLYKADKVVLTGKTGYWYLSRKGSILGRSQFSNRYFDFIEAVYMRADFLIKRDIQPYGDEAFLSLYAALANAEKNIDHKLNKDDFHKVREYYRQVYNQIDYKKARFNIKQIVRIVLLRYFPGIHSKLY</sequence>
<gene>
    <name evidence="4" type="ORF">GT565_10655</name>
</gene>
<dbReference type="GeneID" id="93138135"/>
<keyword evidence="2 4" id="KW-0808">Transferase</keyword>
<comment type="caution">
    <text evidence="4">The sequence shown here is derived from an EMBL/GenBank/DDBJ whole genome shotgun (WGS) entry which is preliminary data.</text>
</comment>
<evidence type="ECO:0000313" key="5">
    <source>
        <dbReference type="Proteomes" id="UP000446719"/>
    </source>
</evidence>
<dbReference type="CDD" id="cd00761">
    <property type="entry name" value="Glyco_tranf_GTA_type"/>
    <property type="match status" value="1"/>
</dbReference>
<evidence type="ECO:0000313" key="4">
    <source>
        <dbReference type="EMBL" id="MZK18562.1"/>
    </source>
</evidence>
<dbReference type="GO" id="GO:0016757">
    <property type="term" value="F:glycosyltransferase activity"/>
    <property type="evidence" value="ECO:0007669"/>
    <property type="project" value="UniProtKB-KW"/>
</dbReference>
<dbReference type="RefSeq" id="WP_006427192.1">
    <property type="nucleotide sequence ID" value="NZ_CAXVIO010000009.1"/>
</dbReference>
<dbReference type="Pfam" id="PF00535">
    <property type="entry name" value="Glycos_transf_2"/>
    <property type="match status" value="1"/>
</dbReference>
<accession>A0A845KPR7</accession>
<reference evidence="4 5" key="1">
    <citation type="journal article" date="2019" name="Nat. Med.">
        <title>A library of human gut bacterial isolates paired with longitudinal multiomics data enables mechanistic microbiome research.</title>
        <authorList>
            <person name="Poyet M."/>
            <person name="Groussin M."/>
            <person name="Gibbons S.M."/>
            <person name="Avila-Pacheco J."/>
            <person name="Jiang X."/>
            <person name="Kearney S.M."/>
            <person name="Perrotta A.R."/>
            <person name="Berdy B."/>
            <person name="Zhao S."/>
            <person name="Lieberman T.D."/>
            <person name="Swanson P.K."/>
            <person name="Smith M."/>
            <person name="Roesemann S."/>
            <person name="Alexander J.E."/>
            <person name="Rich S.A."/>
            <person name="Livny J."/>
            <person name="Vlamakis H."/>
            <person name="Clish C."/>
            <person name="Bullock K."/>
            <person name="Deik A."/>
            <person name="Scott J."/>
            <person name="Pierce K.A."/>
            <person name="Xavier R.J."/>
            <person name="Alm E.J."/>
        </authorList>
    </citation>
    <scope>NUCLEOTIDE SEQUENCE [LARGE SCALE GENOMIC DNA]</scope>
    <source>
        <strain evidence="4 5">BIOML-A7</strain>
    </source>
</reference>
<feature type="domain" description="Glycosyltransferase 2-like" evidence="3">
    <location>
        <begin position="7"/>
        <end position="127"/>
    </location>
</feature>
<dbReference type="InterPro" id="IPR001173">
    <property type="entry name" value="Glyco_trans_2-like"/>
</dbReference>
<dbReference type="PANTHER" id="PTHR22916">
    <property type="entry name" value="GLYCOSYLTRANSFERASE"/>
    <property type="match status" value="1"/>
</dbReference>
<dbReference type="PANTHER" id="PTHR22916:SF51">
    <property type="entry name" value="GLYCOSYLTRANSFERASE EPSH-RELATED"/>
    <property type="match status" value="1"/>
</dbReference>
<dbReference type="EMBL" id="WWSB01000013">
    <property type="protein sequence ID" value="MZK18562.1"/>
    <property type="molecule type" value="Genomic_DNA"/>
</dbReference>
<evidence type="ECO:0000259" key="3">
    <source>
        <dbReference type="Pfam" id="PF00535"/>
    </source>
</evidence>